<sequence>MCSRSRVDRLLVPGKSRKSVERTCGRALIQEDVECAGAALLALCSLSTRRRPVEIGVVVVAYAVASQTAVALYPVEMPPASAWLQLAFSTLTAGTAVAVGAAIGARRVEVRSLRERAESAEREQAARAAQARAMERNWIAREMHDVLAHRISLVAMQAGVLDRRRDLSAEENQVLIRGIADGSQQALARVIAAATGPQSSEARRATRRAARERLSVLTERELDTARAIADGLANPQIAERLHISTATVKAHTSSLFTKLALENRVQIALLVRDVED</sequence>
<evidence type="ECO:0000313" key="9">
    <source>
        <dbReference type="Proteomes" id="UP000270697"/>
    </source>
</evidence>
<dbReference type="InterPro" id="IPR039420">
    <property type="entry name" value="WalR-like"/>
</dbReference>
<evidence type="ECO:0000256" key="3">
    <source>
        <dbReference type="ARBA" id="ARBA00023163"/>
    </source>
</evidence>
<dbReference type="GO" id="GO:0003677">
    <property type="term" value="F:DNA binding"/>
    <property type="evidence" value="ECO:0007669"/>
    <property type="project" value="UniProtKB-KW"/>
</dbReference>
<dbReference type="Pfam" id="PF07730">
    <property type="entry name" value="HisKA_3"/>
    <property type="match status" value="1"/>
</dbReference>
<keyword evidence="2" id="KW-0238">DNA-binding</keyword>
<dbReference type="InterPro" id="IPR036388">
    <property type="entry name" value="WH-like_DNA-bd_sf"/>
</dbReference>
<keyword evidence="1" id="KW-0805">Transcription regulation</keyword>
<gene>
    <name evidence="6" type="ORF">ATL45_1857</name>
    <name evidence="7" type="ORF">SAMN05421805_11063</name>
</gene>
<evidence type="ECO:0000313" key="6">
    <source>
        <dbReference type="EMBL" id="RKT83568.1"/>
    </source>
</evidence>
<dbReference type="GO" id="GO:0016020">
    <property type="term" value="C:membrane"/>
    <property type="evidence" value="ECO:0007669"/>
    <property type="project" value="InterPro"/>
</dbReference>
<keyword evidence="4" id="KW-0812">Transmembrane</keyword>
<evidence type="ECO:0000313" key="8">
    <source>
        <dbReference type="Proteomes" id="UP000199398"/>
    </source>
</evidence>
<dbReference type="STRING" id="455193.SAMN05421805_11063"/>
<dbReference type="CDD" id="cd06170">
    <property type="entry name" value="LuxR_C_like"/>
    <property type="match status" value="1"/>
</dbReference>
<reference evidence="7 8" key="1">
    <citation type="submission" date="2016-10" db="EMBL/GenBank/DDBJ databases">
        <authorList>
            <person name="de Groot N.N."/>
        </authorList>
    </citation>
    <scope>NUCLEOTIDE SEQUENCE [LARGE SCALE GENOMIC DNA]</scope>
    <source>
        <strain evidence="7 8">CPCC 201259</strain>
    </source>
</reference>
<dbReference type="OrthoDB" id="8482304at2"/>
<keyword evidence="7" id="KW-0808">Transferase</keyword>
<dbReference type="EMBL" id="FOUP01000010">
    <property type="protein sequence ID" value="SFO15636.1"/>
    <property type="molecule type" value="Genomic_DNA"/>
</dbReference>
<dbReference type="InterPro" id="IPR016032">
    <property type="entry name" value="Sig_transdc_resp-reg_C-effctor"/>
</dbReference>
<dbReference type="PROSITE" id="PS50043">
    <property type="entry name" value="HTH_LUXR_2"/>
    <property type="match status" value="1"/>
</dbReference>
<dbReference type="SMART" id="SM00421">
    <property type="entry name" value="HTH_LUXR"/>
    <property type="match status" value="1"/>
</dbReference>
<evidence type="ECO:0000259" key="5">
    <source>
        <dbReference type="PROSITE" id="PS50043"/>
    </source>
</evidence>
<keyword evidence="9" id="KW-1185">Reference proteome</keyword>
<keyword evidence="3" id="KW-0804">Transcription</keyword>
<protein>
    <submittedName>
        <fullName evidence="7">Histidine kinase</fullName>
    </submittedName>
</protein>
<dbReference type="PROSITE" id="PS00622">
    <property type="entry name" value="HTH_LUXR_1"/>
    <property type="match status" value="1"/>
</dbReference>
<evidence type="ECO:0000256" key="2">
    <source>
        <dbReference type="ARBA" id="ARBA00023125"/>
    </source>
</evidence>
<dbReference type="Gene3D" id="1.10.10.10">
    <property type="entry name" value="Winged helix-like DNA-binding domain superfamily/Winged helix DNA-binding domain"/>
    <property type="match status" value="1"/>
</dbReference>
<dbReference type="PRINTS" id="PR00038">
    <property type="entry name" value="HTHLUXR"/>
</dbReference>
<accession>A0A1I5EW76</accession>
<dbReference type="EMBL" id="RBXX01000002">
    <property type="protein sequence ID" value="RKT83568.1"/>
    <property type="molecule type" value="Genomic_DNA"/>
</dbReference>
<dbReference type="Pfam" id="PF00196">
    <property type="entry name" value="GerE"/>
    <property type="match status" value="1"/>
</dbReference>
<dbReference type="PANTHER" id="PTHR43214:SF24">
    <property type="entry name" value="TRANSCRIPTIONAL REGULATORY PROTEIN NARL-RELATED"/>
    <property type="match status" value="1"/>
</dbReference>
<proteinExistence type="predicted"/>
<dbReference type="SUPFAM" id="SSF46894">
    <property type="entry name" value="C-terminal effector domain of the bipartite response regulators"/>
    <property type="match status" value="1"/>
</dbReference>
<feature type="domain" description="HTH luxR-type" evidence="5">
    <location>
        <begin position="210"/>
        <end position="275"/>
    </location>
</feature>
<evidence type="ECO:0000313" key="7">
    <source>
        <dbReference type="EMBL" id="SFO15636.1"/>
    </source>
</evidence>
<dbReference type="InterPro" id="IPR000792">
    <property type="entry name" value="Tscrpt_reg_LuxR_C"/>
</dbReference>
<dbReference type="GO" id="GO:0000155">
    <property type="term" value="F:phosphorelay sensor kinase activity"/>
    <property type="evidence" value="ECO:0007669"/>
    <property type="project" value="InterPro"/>
</dbReference>
<dbReference type="GO" id="GO:0046983">
    <property type="term" value="F:protein dimerization activity"/>
    <property type="evidence" value="ECO:0007669"/>
    <property type="project" value="InterPro"/>
</dbReference>
<name>A0A1I5EW76_9PSEU</name>
<dbReference type="GO" id="GO:0006355">
    <property type="term" value="P:regulation of DNA-templated transcription"/>
    <property type="evidence" value="ECO:0007669"/>
    <property type="project" value="InterPro"/>
</dbReference>
<dbReference type="AlphaFoldDB" id="A0A1I5EW76"/>
<keyword evidence="7" id="KW-0418">Kinase</keyword>
<evidence type="ECO:0000256" key="4">
    <source>
        <dbReference type="SAM" id="Phobius"/>
    </source>
</evidence>
<feature type="transmembrane region" description="Helical" evidence="4">
    <location>
        <begin position="55"/>
        <end position="75"/>
    </location>
</feature>
<dbReference type="Proteomes" id="UP000199398">
    <property type="component" value="Unassembled WGS sequence"/>
</dbReference>
<keyword evidence="4" id="KW-0472">Membrane</keyword>
<evidence type="ECO:0000256" key="1">
    <source>
        <dbReference type="ARBA" id="ARBA00023015"/>
    </source>
</evidence>
<organism evidence="7 8">
    <name type="scientific">Saccharopolyspora antimicrobica</name>
    <dbReference type="NCBI Taxonomy" id="455193"/>
    <lineage>
        <taxon>Bacteria</taxon>
        <taxon>Bacillati</taxon>
        <taxon>Actinomycetota</taxon>
        <taxon>Actinomycetes</taxon>
        <taxon>Pseudonocardiales</taxon>
        <taxon>Pseudonocardiaceae</taxon>
        <taxon>Saccharopolyspora</taxon>
    </lineage>
</organism>
<dbReference type="PANTHER" id="PTHR43214">
    <property type="entry name" value="TWO-COMPONENT RESPONSE REGULATOR"/>
    <property type="match status" value="1"/>
</dbReference>
<keyword evidence="4" id="KW-1133">Transmembrane helix</keyword>
<reference evidence="6 9" key="2">
    <citation type="submission" date="2018-10" db="EMBL/GenBank/DDBJ databases">
        <title>Sequencing the genomes of 1000 actinobacteria strains.</title>
        <authorList>
            <person name="Klenk H.-P."/>
        </authorList>
    </citation>
    <scope>NUCLEOTIDE SEQUENCE [LARGE SCALE GENOMIC DNA]</scope>
    <source>
        <strain evidence="6 9">DSM 45119</strain>
    </source>
</reference>
<dbReference type="Proteomes" id="UP000270697">
    <property type="component" value="Unassembled WGS sequence"/>
</dbReference>
<dbReference type="Gene3D" id="1.20.5.1930">
    <property type="match status" value="1"/>
</dbReference>
<feature type="transmembrane region" description="Helical" evidence="4">
    <location>
        <begin position="81"/>
        <end position="105"/>
    </location>
</feature>
<dbReference type="InterPro" id="IPR011712">
    <property type="entry name" value="Sig_transdc_His_kin_sub3_dim/P"/>
</dbReference>